<feature type="compositionally biased region" description="Polar residues" evidence="1">
    <location>
        <begin position="220"/>
        <end position="231"/>
    </location>
</feature>
<name>A0A238FGK8_9BASI</name>
<reference evidence="6" key="1">
    <citation type="submission" date="2016-09" db="EMBL/GenBank/DDBJ databases">
        <authorList>
            <person name="Jeantristanb JTB J.-T."/>
            <person name="Ricardo R."/>
        </authorList>
    </citation>
    <scope>NUCLEOTIDE SEQUENCE [LARGE SCALE GENOMIC DNA]</scope>
</reference>
<dbReference type="AlphaFoldDB" id="A0A238FGK8"/>
<evidence type="ECO:0000256" key="2">
    <source>
        <dbReference type="SAM" id="SignalP"/>
    </source>
</evidence>
<gene>
    <name evidence="5" type="ORF">BQ2448_6865</name>
</gene>
<feature type="region of interest" description="Disordered" evidence="1">
    <location>
        <begin position="198"/>
        <end position="231"/>
    </location>
</feature>
<dbReference type="OrthoDB" id="160645at2759"/>
<dbReference type="InterPro" id="IPR054293">
    <property type="entry name" value="DUF7029"/>
</dbReference>
<organism evidence="5 6">
    <name type="scientific">Microbotryum intermedium</name>
    <dbReference type="NCBI Taxonomy" id="269621"/>
    <lineage>
        <taxon>Eukaryota</taxon>
        <taxon>Fungi</taxon>
        <taxon>Dikarya</taxon>
        <taxon>Basidiomycota</taxon>
        <taxon>Pucciniomycotina</taxon>
        <taxon>Microbotryomycetes</taxon>
        <taxon>Microbotryales</taxon>
        <taxon>Microbotryaceae</taxon>
        <taxon>Microbotryum</taxon>
    </lineage>
</organism>
<accession>A0A238FGK8</accession>
<dbReference type="Pfam" id="PF22974">
    <property type="entry name" value="DUF7029"/>
    <property type="match status" value="1"/>
</dbReference>
<dbReference type="EMBL" id="FMSP01000017">
    <property type="protein sequence ID" value="SCV72940.1"/>
    <property type="molecule type" value="Genomic_DNA"/>
</dbReference>
<dbReference type="InterPro" id="IPR055647">
    <property type="entry name" value="DUF7223"/>
</dbReference>
<proteinExistence type="predicted"/>
<evidence type="ECO:0000259" key="4">
    <source>
        <dbReference type="Pfam" id="PF23865"/>
    </source>
</evidence>
<keyword evidence="2" id="KW-0732">Signal</keyword>
<feature type="signal peptide" evidence="2">
    <location>
        <begin position="1"/>
        <end position="20"/>
    </location>
</feature>
<evidence type="ECO:0000313" key="5">
    <source>
        <dbReference type="EMBL" id="SCV72940.1"/>
    </source>
</evidence>
<protein>
    <submittedName>
        <fullName evidence="5">BQ2448_6865 protein</fullName>
    </submittedName>
</protein>
<keyword evidence="6" id="KW-1185">Reference proteome</keyword>
<feature type="domain" description="DUF7223" evidence="4">
    <location>
        <begin position="283"/>
        <end position="401"/>
    </location>
</feature>
<feature type="domain" description="DUF7029" evidence="3">
    <location>
        <begin position="89"/>
        <end position="192"/>
    </location>
</feature>
<dbReference type="Pfam" id="PF23865">
    <property type="entry name" value="DUF7223"/>
    <property type="match status" value="1"/>
</dbReference>
<feature type="chain" id="PRO_5013076646" evidence="2">
    <location>
        <begin position="21"/>
        <end position="461"/>
    </location>
</feature>
<evidence type="ECO:0000313" key="6">
    <source>
        <dbReference type="Proteomes" id="UP000198372"/>
    </source>
</evidence>
<sequence length="461" mass="51892">MRMLVHASCAMFFLVRSVRTEVVMLRPWPMYQSDMAAFGIPHKTSRNSRLLDARAYVASFELLDSERLIWTSPPDAKGKVVFAVMQVDTHETEKVINMQRFVNHVHSVTCGASQTHISFVQHEAFQAAVDAWSWVNLADAHLMHVISYWKDCLSPEGNFKPFHFTKMSTEALTRTIILEGTEQEWAKALHSWTLELGDGPDEPDKPFPPPPPGAVMEESAPSQEPNLNRQKASWRSTFGDISKYGWNVDHSRTLVANLNSDFGHTVAPKVALNDHGYQGFWVCHKCFTSGTVTFRYRFHMRFFILLESDVWMTMQNVGAGVEWEVGLYAENTISIEYLTKAWKFSLGVSGVNIPGVANIGMYVQAAWGIGATKFRGRFNVTGAMALHIPNGSKVHIDFMKGKIDRGDFKYIYYKNSPKLKGVAEGTLYANTILGGGSRFEIFGHTRELISVVDGPRRRTIG</sequence>
<dbReference type="Proteomes" id="UP000198372">
    <property type="component" value="Unassembled WGS sequence"/>
</dbReference>
<evidence type="ECO:0000259" key="3">
    <source>
        <dbReference type="Pfam" id="PF22974"/>
    </source>
</evidence>
<evidence type="ECO:0000256" key="1">
    <source>
        <dbReference type="SAM" id="MobiDB-lite"/>
    </source>
</evidence>